<evidence type="ECO:0000313" key="3">
    <source>
        <dbReference type="Proteomes" id="UP000004470"/>
    </source>
</evidence>
<feature type="domain" description="Helix-turn-helix" evidence="1">
    <location>
        <begin position="26"/>
        <end position="79"/>
    </location>
</feature>
<sequence>MVGNNKCSNDLIKGVIFMGIDLRELEVYSASEAAMMWGKSQNFVRHLKINGTKVFPEGTIRKFGNSWLVTREGMEEVLGCGPQMTLAQAQRELRKINRERRAKYKHQH</sequence>
<dbReference type="EMBL" id="AEEG01000007">
    <property type="protein sequence ID" value="EFL95097.1"/>
    <property type="molecule type" value="Genomic_DNA"/>
</dbReference>
<dbReference type="AlphaFoldDB" id="E0NH86"/>
<accession>E0NH86</accession>
<organism evidence="2 3">
    <name type="scientific">Pediococcus acidilactici DSM 20284</name>
    <dbReference type="NCBI Taxonomy" id="862514"/>
    <lineage>
        <taxon>Bacteria</taxon>
        <taxon>Bacillati</taxon>
        <taxon>Bacillota</taxon>
        <taxon>Bacilli</taxon>
        <taxon>Lactobacillales</taxon>
        <taxon>Lactobacillaceae</taxon>
        <taxon>Pediococcus</taxon>
        <taxon>Pediococcus acidilactici group</taxon>
    </lineage>
</organism>
<dbReference type="HOGENOM" id="CLU_2194442_0_0_9"/>
<protein>
    <recommendedName>
        <fullName evidence="1">Helix-turn-helix domain-containing protein</fullName>
    </recommendedName>
</protein>
<proteinExistence type="predicted"/>
<gene>
    <name evidence="2" type="ORF">HMPREF0623_1409</name>
</gene>
<comment type="caution">
    <text evidence="2">The sequence shown here is derived from an EMBL/GenBank/DDBJ whole genome shotgun (WGS) entry which is preliminary data.</text>
</comment>
<evidence type="ECO:0000313" key="2">
    <source>
        <dbReference type="EMBL" id="EFL95097.1"/>
    </source>
</evidence>
<evidence type="ECO:0000259" key="1">
    <source>
        <dbReference type="Pfam" id="PF20038"/>
    </source>
</evidence>
<name>E0NH86_PEDAC</name>
<keyword evidence="3" id="KW-1185">Reference proteome</keyword>
<dbReference type="InterPro" id="IPR045403">
    <property type="entry name" value="HTH_59_Firmicutes_type"/>
</dbReference>
<reference evidence="2" key="1">
    <citation type="submission" date="2010-07" db="EMBL/GenBank/DDBJ databases">
        <authorList>
            <person name="Muzny D."/>
            <person name="Qin X."/>
            <person name="Deng J."/>
            <person name="Jiang H."/>
            <person name="Liu Y."/>
            <person name="Qu J."/>
            <person name="Song X.-Z."/>
            <person name="Zhang L."/>
            <person name="Thornton R."/>
            <person name="Coyle M."/>
            <person name="Francisco L."/>
            <person name="Jackson L."/>
            <person name="Javaid M."/>
            <person name="Korchina V."/>
            <person name="Kovar C."/>
            <person name="Mata R."/>
            <person name="Mathew T."/>
            <person name="Ngo R."/>
            <person name="Nguyen L."/>
            <person name="Nguyen N."/>
            <person name="Okwuonu G."/>
            <person name="Ongeri F."/>
            <person name="Pham C."/>
            <person name="Simmons D."/>
            <person name="Wilczek-Boney K."/>
            <person name="Hale W."/>
            <person name="Jakkamsetti A."/>
            <person name="Pham P."/>
            <person name="Ruth R."/>
            <person name="San Lucas F."/>
            <person name="Warren J."/>
            <person name="Zhang J."/>
            <person name="Zhao Z."/>
            <person name="Zhou C."/>
            <person name="Zhu D."/>
            <person name="Lee S."/>
            <person name="Bess C."/>
            <person name="Blankenburg K."/>
            <person name="Forbes L."/>
            <person name="Fu Q."/>
            <person name="Gubbala S."/>
            <person name="Hirani K."/>
            <person name="Jayaseelan J.C."/>
            <person name="Lara F."/>
            <person name="Munidasa M."/>
            <person name="Palculict T."/>
            <person name="Patil S."/>
            <person name="Pu L.-L."/>
            <person name="Saada N."/>
            <person name="Tang L."/>
            <person name="Weissenberger G."/>
            <person name="Zhu Y."/>
            <person name="Hemphill L."/>
            <person name="Shang Y."/>
            <person name="Youmans B."/>
            <person name="Ayvaz T."/>
            <person name="Ross M."/>
            <person name="Santibanez J."/>
            <person name="Aqrawi P."/>
            <person name="Gross S."/>
            <person name="Joshi V."/>
            <person name="Fowler G."/>
            <person name="Nazareth L."/>
            <person name="Reid J."/>
            <person name="Worley K."/>
            <person name="Petrosino J."/>
            <person name="Highlander S."/>
            <person name="Gibbs R."/>
        </authorList>
    </citation>
    <scope>NUCLEOTIDE SEQUENCE [LARGE SCALE GENOMIC DNA]</scope>
    <source>
        <strain evidence="2">DSM 20284</strain>
    </source>
</reference>
<dbReference type="Pfam" id="PF20038">
    <property type="entry name" value="HTH_59"/>
    <property type="match status" value="1"/>
</dbReference>
<dbReference type="Proteomes" id="UP000004470">
    <property type="component" value="Unassembled WGS sequence"/>
</dbReference>